<evidence type="ECO:0000313" key="2">
    <source>
        <dbReference type="EMBL" id="KDP43773.1"/>
    </source>
</evidence>
<name>A0A067L991_JATCU</name>
<keyword evidence="3" id="KW-1185">Reference proteome</keyword>
<dbReference type="STRING" id="180498.A0A067L991"/>
<feature type="compositionally biased region" description="Low complexity" evidence="1">
    <location>
        <begin position="40"/>
        <end position="53"/>
    </location>
</feature>
<organism evidence="2 3">
    <name type="scientific">Jatropha curcas</name>
    <name type="common">Barbados nut</name>
    <dbReference type="NCBI Taxonomy" id="180498"/>
    <lineage>
        <taxon>Eukaryota</taxon>
        <taxon>Viridiplantae</taxon>
        <taxon>Streptophyta</taxon>
        <taxon>Embryophyta</taxon>
        <taxon>Tracheophyta</taxon>
        <taxon>Spermatophyta</taxon>
        <taxon>Magnoliopsida</taxon>
        <taxon>eudicotyledons</taxon>
        <taxon>Gunneridae</taxon>
        <taxon>Pentapetalae</taxon>
        <taxon>rosids</taxon>
        <taxon>fabids</taxon>
        <taxon>Malpighiales</taxon>
        <taxon>Euphorbiaceae</taxon>
        <taxon>Crotonoideae</taxon>
        <taxon>Jatropheae</taxon>
        <taxon>Jatropha</taxon>
    </lineage>
</organism>
<feature type="region of interest" description="Disordered" evidence="1">
    <location>
        <begin position="195"/>
        <end position="232"/>
    </location>
</feature>
<feature type="compositionally biased region" description="Low complexity" evidence="1">
    <location>
        <begin position="197"/>
        <end position="208"/>
    </location>
</feature>
<gene>
    <name evidence="2" type="ORF">JCGZ_22400</name>
</gene>
<feature type="region of interest" description="Disordered" evidence="1">
    <location>
        <begin position="269"/>
        <end position="360"/>
    </location>
</feature>
<protein>
    <submittedName>
        <fullName evidence="2">Uncharacterized protein</fullName>
    </submittedName>
</protein>
<sequence length="392" mass="42062">MEANICDINHLDADVLLPPRKRLLAGFKKQSSDGDALLVPPTIASSSSSASPSSPSPSTPSLSPPSPTAPSPTSSELQSRLNNLLSSHFRNNHNLSPEQIVEASKSAADAAAKAAEAARAAAQEKAILAAKAITAAKSALALVASFPEEAANKERQLKKNKQKKHVQVQLLYKKHQPIENYRDDEELARKLHRVINSSPRISKNSSSSDWKGHKSKKPKSSPTSEKTWVSNGSVAFGGNPSSICNGHAIAGELDSEGSIGEVYTSMADEKTSKYEKATQLEIDSGEAESSQSKEKMTGDASSPGKKRGRLKLKKLPLSICSSRDQANPKDDSFLRSSPLGDKNIGNPTTRNKPLFSMDPSADNMMPIEVAPMRKCQEFKAPACVKQNKVIQS</sequence>
<feature type="region of interest" description="Disordered" evidence="1">
    <location>
        <begin position="29"/>
        <end position="78"/>
    </location>
</feature>
<dbReference type="PANTHER" id="PTHR35477:SF1">
    <property type="entry name" value="OS06G0728500 PROTEIN"/>
    <property type="match status" value="1"/>
</dbReference>
<dbReference type="PANTHER" id="PTHR35477">
    <property type="entry name" value="OS06G0728500 PROTEIN"/>
    <property type="match status" value="1"/>
</dbReference>
<dbReference type="EMBL" id="KK914259">
    <property type="protein sequence ID" value="KDP43773.1"/>
    <property type="molecule type" value="Genomic_DNA"/>
</dbReference>
<dbReference type="KEGG" id="jcu:105628572"/>
<reference evidence="2 3" key="1">
    <citation type="journal article" date="2014" name="PLoS ONE">
        <title>Global Analysis of Gene Expression Profiles in Physic Nut (Jatropha curcas L.) Seedlings Exposed to Salt Stress.</title>
        <authorList>
            <person name="Zhang L."/>
            <person name="Zhang C."/>
            <person name="Wu P."/>
            <person name="Chen Y."/>
            <person name="Li M."/>
            <person name="Jiang H."/>
            <person name="Wu G."/>
        </authorList>
    </citation>
    <scope>NUCLEOTIDE SEQUENCE [LARGE SCALE GENOMIC DNA]</scope>
    <source>
        <strain evidence="3">cv. GZQX0401</strain>
        <tissue evidence="2">Young leaves</tissue>
    </source>
</reference>
<dbReference type="Proteomes" id="UP000027138">
    <property type="component" value="Unassembled WGS sequence"/>
</dbReference>
<dbReference type="AlphaFoldDB" id="A0A067L991"/>
<feature type="compositionally biased region" description="Basic and acidic residues" evidence="1">
    <location>
        <begin position="269"/>
        <end position="278"/>
    </location>
</feature>
<dbReference type="OrthoDB" id="1910495at2759"/>
<accession>A0A067L991</accession>
<proteinExistence type="predicted"/>
<feature type="compositionally biased region" description="Pro residues" evidence="1">
    <location>
        <begin position="54"/>
        <end position="70"/>
    </location>
</feature>
<evidence type="ECO:0000256" key="1">
    <source>
        <dbReference type="SAM" id="MobiDB-lite"/>
    </source>
</evidence>
<evidence type="ECO:0000313" key="3">
    <source>
        <dbReference type="Proteomes" id="UP000027138"/>
    </source>
</evidence>
<feature type="compositionally biased region" description="Basic residues" evidence="1">
    <location>
        <begin position="304"/>
        <end position="314"/>
    </location>
</feature>